<comment type="similarity">
    <text evidence="2">Belongs to the protein kinase superfamily. AGC Ser/Thr protein kinase family. cGMP subfamily.</text>
</comment>
<reference evidence="21 22" key="1">
    <citation type="journal article" date="2008" name="Nature">
        <title>The Trichoplax genome and the nature of placozoans.</title>
        <authorList>
            <person name="Srivastava M."/>
            <person name="Begovic E."/>
            <person name="Chapman J."/>
            <person name="Putnam N.H."/>
            <person name="Hellsten U."/>
            <person name="Kawashima T."/>
            <person name="Kuo A."/>
            <person name="Mitros T."/>
            <person name="Salamov A."/>
            <person name="Carpenter M.L."/>
            <person name="Signorovitch A.Y."/>
            <person name="Moreno M.A."/>
            <person name="Kamm K."/>
            <person name="Grimwood J."/>
            <person name="Schmutz J."/>
            <person name="Shapiro H."/>
            <person name="Grigoriev I.V."/>
            <person name="Buss L.W."/>
            <person name="Schierwater B."/>
            <person name="Dellaporta S.L."/>
            <person name="Rokhsar D.S."/>
        </authorList>
    </citation>
    <scope>NUCLEOTIDE SEQUENCE [LARGE SCALE GENOMIC DNA]</scope>
    <source>
        <strain evidence="21 22">Grell-BS-1999</strain>
    </source>
</reference>
<feature type="compositionally biased region" description="Polar residues" evidence="17">
    <location>
        <begin position="566"/>
        <end position="580"/>
    </location>
</feature>
<dbReference type="EMBL" id="DS985252">
    <property type="protein sequence ID" value="EDV21557.1"/>
    <property type="molecule type" value="Genomic_DNA"/>
</dbReference>
<dbReference type="PROSITE" id="PS50011">
    <property type="entry name" value="PROTEIN_KINASE_DOM"/>
    <property type="match status" value="1"/>
</dbReference>
<comment type="catalytic activity">
    <reaction evidence="13">
        <text>L-seryl-[protein] + ATP = O-phospho-L-seryl-[protein] + ADP + H(+)</text>
        <dbReference type="Rhea" id="RHEA:17989"/>
        <dbReference type="Rhea" id="RHEA-COMP:9863"/>
        <dbReference type="Rhea" id="RHEA-COMP:11604"/>
        <dbReference type="ChEBI" id="CHEBI:15378"/>
        <dbReference type="ChEBI" id="CHEBI:29999"/>
        <dbReference type="ChEBI" id="CHEBI:30616"/>
        <dbReference type="ChEBI" id="CHEBI:83421"/>
        <dbReference type="ChEBI" id="CHEBI:456216"/>
        <dbReference type="EC" id="2.7.11.12"/>
    </reaction>
</comment>
<dbReference type="eggNOG" id="KOG0614">
    <property type="taxonomic scope" value="Eukaryota"/>
</dbReference>
<feature type="domain" description="AGC-kinase C-terminal" evidence="20">
    <location>
        <begin position="537"/>
        <end position="587"/>
    </location>
</feature>
<protein>
    <recommendedName>
        <fullName evidence="3">cGMP-dependent protein kinase</fullName>
        <ecNumber evidence="3">2.7.11.12</ecNumber>
    </recommendedName>
</protein>
<dbReference type="GO" id="GO:0007165">
    <property type="term" value="P:signal transduction"/>
    <property type="evidence" value="ECO:0000318"/>
    <property type="project" value="GO_Central"/>
</dbReference>
<dbReference type="Pfam" id="PF00069">
    <property type="entry name" value="Pkinase"/>
    <property type="match status" value="1"/>
</dbReference>
<feature type="domain" description="Cyclic nucleotide-binding" evidence="19">
    <location>
        <begin position="131"/>
        <end position="253"/>
    </location>
</feature>
<evidence type="ECO:0000259" key="18">
    <source>
        <dbReference type="PROSITE" id="PS50011"/>
    </source>
</evidence>
<dbReference type="OMA" id="FYCTTSD"/>
<evidence type="ECO:0000256" key="6">
    <source>
        <dbReference type="ARBA" id="ARBA00022553"/>
    </source>
</evidence>
<dbReference type="InterPro" id="IPR017441">
    <property type="entry name" value="Protein_kinase_ATP_BS"/>
</dbReference>
<name>B3S646_TRIAD</name>
<dbReference type="PIRSF" id="PIRSF000559">
    <property type="entry name" value="cGMP-dep_kinase"/>
    <property type="match status" value="1"/>
</dbReference>
<keyword evidence="7" id="KW-0808">Transferase</keyword>
<evidence type="ECO:0000256" key="5">
    <source>
        <dbReference type="ARBA" id="ARBA00022535"/>
    </source>
</evidence>
<evidence type="ECO:0000256" key="7">
    <source>
        <dbReference type="ARBA" id="ARBA00022679"/>
    </source>
</evidence>
<dbReference type="GO" id="GO:0005524">
    <property type="term" value="F:ATP binding"/>
    <property type="evidence" value="ECO:0007669"/>
    <property type="project" value="UniProtKB-UniRule"/>
</dbReference>
<keyword evidence="9" id="KW-0418">Kinase</keyword>
<keyword evidence="4" id="KW-0723">Serine/threonine-protein kinase</keyword>
<evidence type="ECO:0000313" key="21">
    <source>
        <dbReference type="EMBL" id="EDV21557.1"/>
    </source>
</evidence>
<dbReference type="InterPro" id="IPR011009">
    <property type="entry name" value="Kinase-like_dom_sf"/>
</dbReference>
<dbReference type="SMART" id="SM00220">
    <property type="entry name" value="S_TKc"/>
    <property type="match status" value="1"/>
</dbReference>
<dbReference type="InterPro" id="IPR000961">
    <property type="entry name" value="AGC-kinase_C"/>
</dbReference>
<dbReference type="PROSITE" id="PS00108">
    <property type="entry name" value="PROTEIN_KINASE_ST"/>
    <property type="match status" value="1"/>
</dbReference>
<evidence type="ECO:0000256" key="4">
    <source>
        <dbReference type="ARBA" id="ARBA00022527"/>
    </source>
</evidence>
<organism evidence="21 22">
    <name type="scientific">Trichoplax adhaerens</name>
    <name type="common">Trichoplax reptans</name>
    <dbReference type="NCBI Taxonomy" id="10228"/>
    <lineage>
        <taxon>Eukaryota</taxon>
        <taxon>Metazoa</taxon>
        <taxon>Placozoa</taxon>
        <taxon>Uniplacotomia</taxon>
        <taxon>Trichoplacea</taxon>
        <taxon>Trichoplacidae</taxon>
        <taxon>Trichoplax</taxon>
    </lineage>
</organism>
<dbReference type="PhylomeDB" id="B3S646"/>
<dbReference type="CDD" id="cd05572">
    <property type="entry name" value="STKc_cGK"/>
    <property type="match status" value="1"/>
</dbReference>
<dbReference type="PANTHER" id="PTHR24353">
    <property type="entry name" value="CYCLIC NUCLEOTIDE-DEPENDENT PROTEIN KINASE"/>
    <property type="match status" value="1"/>
</dbReference>
<accession>B3S646</accession>
<dbReference type="GeneID" id="6757057"/>
<dbReference type="InterPro" id="IPR014710">
    <property type="entry name" value="RmlC-like_jellyroll"/>
</dbReference>
<dbReference type="InterPro" id="IPR000719">
    <property type="entry name" value="Prot_kinase_dom"/>
</dbReference>
<evidence type="ECO:0000256" key="9">
    <source>
        <dbReference type="ARBA" id="ARBA00022777"/>
    </source>
</evidence>
<dbReference type="PROSITE" id="PS50042">
    <property type="entry name" value="CNMP_BINDING_3"/>
    <property type="match status" value="2"/>
</dbReference>
<evidence type="ECO:0000256" key="3">
    <source>
        <dbReference type="ARBA" id="ARBA00012428"/>
    </source>
</evidence>
<evidence type="ECO:0000256" key="16">
    <source>
        <dbReference type="PROSITE-ProRule" id="PRU10141"/>
    </source>
</evidence>
<dbReference type="OrthoDB" id="63267at2759"/>
<dbReference type="Gene3D" id="2.60.120.10">
    <property type="entry name" value="Jelly Rolls"/>
    <property type="match status" value="2"/>
</dbReference>
<feature type="binding site" evidence="15 16">
    <location>
        <position position="307"/>
    </location>
    <ligand>
        <name>ATP</name>
        <dbReference type="ChEBI" id="CHEBI:30616"/>
    </ligand>
</feature>
<dbReference type="FunFam" id="3.30.200.20:FF:000005">
    <property type="entry name" value="cAMP-dependent protein kinase catalytic subunit"/>
    <property type="match status" value="1"/>
</dbReference>
<keyword evidence="11" id="KW-0142">cGMP-binding</keyword>
<dbReference type="HOGENOM" id="CLU_000288_73_2_1"/>
<dbReference type="SMART" id="SM00100">
    <property type="entry name" value="cNMP"/>
    <property type="match status" value="2"/>
</dbReference>
<dbReference type="PROSITE" id="PS51285">
    <property type="entry name" value="AGC_KINASE_CTER"/>
    <property type="match status" value="1"/>
</dbReference>
<dbReference type="PANTHER" id="PTHR24353:SF147">
    <property type="entry name" value="CGMP-DEPENDENT SERINE_THREONIN PROTEIN KINASE-RELATED"/>
    <property type="match status" value="1"/>
</dbReference>
<sequence length="587" mass="67836">RQLIRRVILENDFMKHLQMPQVQEIVKCMYPCTFNESDIIIREGEYGNRLYVTAEGNFEITKDGTLLTKVGAGVAFGELAILYNCRRTATITATTKCKVWAIDREVFQMIMLKTGIAQHEEHMQFLESVPLLKHLPAGKLAKIAGVLDVNYYKQEEYIVRENETGDTFYIIKKGEVIVTRRMIEKNSDVFVRTLVRGDYFGERALLSEERRTANIIVQSSEVECFVLDREYFTQLIGNLDELKEKDYHDEVYRGTKLAIRNPSSTTNEYSELELNDFEQIATLGMGGFGRVELVTLVKDKSRSFALKCMKKRHIVETKQQEHVFSEKKLLTELTSPFVVKLYRTFKDKKFVYMLMEVCLGGELWTILRDRGNFDENSTRFFTACVVEAFDYLHVRGIVYRDLKPENLLLDSIGYVKLVDFGFAKKVGLGSKTWTFCGTPEYVSPEVILNRGHNFCADYWGLGILIFELLTGSPPFTSDDPMKTYNLILRGIDRVDFPRKIGKNAQNLIRKLCKENPAERIGYQKNGIKDIQKHKWFQGFDWNGLRKRELKSPMQPTINGPLDHSNFDTFDQSNELPTDETSGWDDNF</sequence>
<feature type="non-terminal residue" evidence="21">
    <location>
        <position position="1"/>
    </location>
</feature>
<dbReference type="GO" id="GO:0005737">
    <property type="term" value="C:cytoplasm"/>
    <property type="evidence" value="ECO:0007669"/>
    <property type="project" value="UniProtKB-ARBA"/>
</dbReference>
<feature type="domain" description="Cyclic nucleotide-binding" evidence="19">
    <location>
        <begin position="13"/>
        <end position="128"/>
    </location>
</feature>
<dbReference type="InterPro" id="IPR018490">
    <property type="entry name" value="cNMP-bd_dom_sf"/>
</dbReference>
<evidence type="ECO:0000256" key="14">
    <source>
        <dbReference type="PIRSR" id="PIRSR000559-1"/>
    </source>
</evidence>
<dbReference type="FunFam" id="2.60.120.10:FF:000072">
    <property type="entry name" value="cGMP-dependent protein kinase"/>
    <property type="match status" value="1"/>
</dbReference>
<feature type="region of interest" description="Disordered" evidence="17">
    <location>
        <begin position="557"/>
        <end position="587"/>
    </location>
</feature>
<dbReference type="Proteomes" id="UP000009022">
    <property type="component" value="Unassembled WGS sequence"/>
</dbReference>
<dbReference type="InterPro" id="IPR018488">
    <property type="entry name" value="cNMP-bd_CS"/>
</dbReference>
<dbReference type="PROSITE" id="PS00107">
    <property type="entry name" value="PROTEIN_KINASE_ATP"/>
    <property type="match status" value="1"/>
</dbReference>
<evidence type="ECO:0000256" key="1">
    <source>
        <dbReference type="ARBA" id="ARBA00001946"/>
    </source>
</evidence>
<dbReference type="AlphaFoldDB" id="B3S646"/>
<feature type="active site" description="Proton acceptor" evidence="14">
    <location>
        <position position="401"/>
    </location>
</feature>
<dbReference type="PRINTS" id="PR00104">
    <property type="entry name" value="CGMPKINASE"/>
</dbReference>
<evidence type="ECO:0000259" key="20">
    <source>
        <dbReference type="PROSITE" id="PS51285"/>
    </source>
</evidence>
<dbReference type="CDD" id="cd00038">
    <property type="entry name" value="CAP_ED"/>
    <property type="match status" value="2"/>
</dbReference>
<evidence type="ECO:0000259" key="19">
    <source>
        <dbReference type="PROSITE" id="PS50042"/>
    </source>
</evidence>
<dbReference type="InParanoid" id="B3S646"/>
<dbReference type="GO" id="GO:0004692">
    <property type="term" value="F:cGMP-dependent protein kinase activity"/>
    <property type="evidence" value="ECO:0007669"/>
    <property type="project" value="UniProtKB-EC"/>
</dbReference>
<evidence type="ECO:0000256" key="17">
    <source>
        <dbReference type="SAM" id="MobiDB-lite"/>
    </source>
</evidence>
<dbReference type="Gene3D" id="1.10.510.10">
    <property type="entry name" value="Transferase(Phosphotransferase) domain 1"/>
    <property type="match status" value="1"/>
</dbReference>
<dbReference type="CTD" id="6757057"/>
<dbReference type="SUPFAM" id="SSF56112">
    <property type="entry name" value="Protein kinase-like (PK-like)"/>
    <property type="match status" value="1"/>
</dbReference>
<keyword evidence="10 15" id="KW-0067">ATP-binding</keyword>
<dbReference type="KEGG" id="tad:TRIADDRAFT_30166"/>
<feature type="binding site" evidence="15">
    <location>
        <begin position="283"/>
        <end position="291"/>
    </location>
    <ligand>
        <name>ATP</name>
        <dbReference type="ChEBI" id="CHEBI:30616"/>
    </ligand>
</feature>
<dbReference type="InterPro" id="IPR008271">
    <property type="entry name" value="Ser/Thr_kinase_AS"/>
</dbReference>
<dbReference type="InterPro" id="IPR000595">
    <property type="entry name" value="cNMP-bd_dom"/>
</dbReference>
<dbReference type="FunFam" id="1.10.510.10:FF:000096">
    <property type="entry name" value="cGMP-dependent protein kinase"/>
    <property type="match status" value="1"/>
</dbReference>
<dbReference type="Pfam" id="PF00027">
    <property type="entry name" value="cNMP_binding"/>
    <property type="match status" value="2"/>
</dbReference>
<dbReference type="SUPFAM" id="SSF51206">
    <property type="entry name" value="cAMP-binding domain-like"/>
    <property type="match status" value="2"/>
</dbReference>
<dbReference type="InterPro" id="IPR035014">
    <property type="entry name" value="STKc_cGK"/>
</dbReference>
<evidence type="ECO:0000256" key="10">
    <source>
        <dbReference type="ARBA" id="ARBA00022840"/>
    </source>
</evidence>
<evidence type="ECO:0000256" key="15">
    <source>
        <dbReference type="PIRSR" id="PIRSR000559-2"/>
    </source>
</evidence>
<dbReference type="RefSeq" id="XP_002115705.1">
    <property type="nucleotide sequence ID" value="XM_002115669.1"/>
</dbReference>
<dbReference type="STRING" id="10228.B3S646"/>
<dbReference type="EC" id="2.7.11.12" evidence="3"/>
<gene>
    <name evidence="21" type="ORF">TRIADDRAFT_30166</name>
</gene>
<comment type="catalytic activity">
    <reaction evidence="12">
        <text>L-threonyl-[protein] + ATP = O-phospho-L-threonyl-[protein] + ADP + H(+)</text>
        <dbReference type="Rhea" id="RHEA:46608"/>
        <dbReference type="Rhea" id="RHEA-COMP:11060"/>
        <dbReference type="Rhea" id="RHEA-COMP:11605"/>
        <dbReference type="ChEBI" id="CHEBI:15378"/>
        <dbReference type="ChEBI" id="CHEBI:30013"/>
        <dbReference type="ChEBI" id="CHEBI:30616"/>
        <dbReference type="ChEBI" id="CHEBI:61977"/>
        <dbReference type="ChEBI" id="CHEBI:456216"/>
        <dbReference type="EC" id="2.7.11.12"/>
    </reaction>
</comment>
<dbReference type="InterPro" id="IPR002374">
    <property type="entry name" value="cGMP_dep_kinase"/>
</dbReference>
<proteinExistence type="inferred from homology"/>
<keyword evidence="22" id="KW-1185">Reference proteome</keyword>
<evidence type="ECO:0000256" key="11">
    <source>
        <dbReference type="ARBA" id="ARBA00022992"/>
    </source>
</evidence>
<dbReference type="FunCoup" id="B3S646">
    <property type="interactions" value="293"/>
</dbReference>
<evidence type="ECO:0000256" key="13">
    <source>
        <dbReference type="ARBA" id="ARBA00047462"/>
    </source>
</evidence>
<dbReference type="SMART" id="SM00133">
    <property type="entry name" value="S_TK_X"/>
    <property type="match status" value="1"/>
</dbReference>
<comment type="cofactor">
    <cofactor evidence="1">
        <name>Mg(2+)</name>
        <dbReference type="ChEBI" id="CHEBI:18420"/>
    </cofactor>
</comment>
<evidence type="ECO:0000256" key="8">
    <source>
        <dbReference type="ARBA" id="ARBA00022741"/>
    </source>
</evidence>
<dbReference type="PROSITE" id="PS00889">
    <property type="entry name" value="CNMP_BINDING_2"/>
    <property type="match status" value="2"/>
</dbReference>
<dbReference type="GO" id="GO:0030553">
    <property type="term" value="F:cGMP binding"/>
    <property type="evidence" value="ECO:0007669"/>
    <property type="project" value="UniProtKB-KW"/>
</dbReference>
<evidence type="ECO:0000313" key="22">
    <source>
        <dbReference type="Proteomes" id="UP000009022"/>
    </source>
</evidence>
<dbReference type="FunFam" id="2.60.120.10:FF:000064">
    <property type="entry name" value="cGMP-dependent protein kinase, isozyme"/>
    <property type="match status" value="1"/>
</dbReference>
<feature type="domain" description="Protein kinase" evidence="18">
    <location>
        <begin position="277"/>
        <end position="536"/>
    </location>
</feature>
<evidence type="ECO:0000256" key="2">
    <source>
        <dbReference type="ARBA" id="ARBA00006352"/>
    </source>
</evidence>
<keyword evidence="8 15" id="KW-0547">Nucleotide-binding</keyword>
<evidence type="ECO:0000256" key="12">
    <source>
        <dbReference type="ARBA" id="ARBA00047298"/>
    </source>
</evidence>
<keyword evidence="6" id="KW-0597">Phosphoprotein</keyword>
<keyword evidence="5" id="KW-0140">cGMP</keyword>
<dbReference type="Gene3D" id="3.30.200.20">
    <property type="entry name" value="Phosphorylase Kinase, domain 1"/>
    <property type="match status" value="1"/>
</dbReference>